<gene>
    <name evidence="3" type="ORF">C1645_739845</name>
</gene>
<evidence type="ECO:0000256" key="1">
    <source>
        <dbReference type="SAM" id="MobiDB-lite"/>
    </source>
</evidence>
<dbReference type="InterPro" id="IPR001245">
    <property type="entry name" value="Ser-Thr/Tyr_kinase_cat_dom"/>
</dbReference>
<dbReference type="InterPro" id="IPR051681">
    <property type="entry name" value="Ser/Thr_Kinases-Pseudokinases"/>
</dbReference>
<dbReference type="OrthoDB" id="2791079at2759"/>
<proteinExistence type="predicted"/>
<dbReference type="SUPFAM" id="SSF56112">
    <property type="entry name" value="Protein kinase-like (PK-like)"/>
    <property type="match status" value="1"/>
</dbReference>
<dbReference type="Pfam" id="PF07714">
    <property type="entry name" value="PK_Tyr_Ser-Thr"/>
    <property type="match status" value="1"/>
</dbReference>
<dbReference type="AlphaFoldDB" id="A0A397SQ45"/>
<dbReference type="GO" id="GO:0005524">
    <property type="term" value="F:ATP binding"/>
    <property type="evidence" value="ECO:0007669"/>
    <property type="project" value="InterPro"/>
</dbReference>
<reference evidence="3 4" key="1">
    <citation type="submission" date="2018-06" db="EMBL/GenBank/DDBJ databases">
        <title>Comparative genomics reveals the genomic features of Rhizophagus irregularis, R. cerebriforme, R. diaphanum and Gigaspora rosea, and their symbiotic lifestyle signature.</title>
        <authorList>
            <person name="Morin E."/>
            <person name="San Clemente H."/>
            <person name="Chen E.C.H."/>
            <person name="De La Providencia I."/>
            <person name="Hainaut M."/>
            <person name="Kuo A."/>
            <person name="Kohler A."/>
            <person name="Murat C."/>
            <person name="Tang N."/>
            <person name="Roy S."/>
            <person name="Loubradou J."/>
            <person name="Henrissat B."/>
            <person name="Grigoriev I.V."/>
            <person name="Corradi N."/>
            <person name="Roux C."/>
            <person name="Martin F.M."/>
        </authorList>
    </citation>
    <scope>NUCLEOTIDE SEQUENCE [LARGE SCALE GENOMIC DNA]</scope>
    <source>
        <strain evidence="3 4">DAOM 227022</strain>
    </source>
</reference>
<dbReference type="PANTHER" id="PTHR44329">
    <property type="entry name" value="SERINE/THREONINE-PROTEIN KINASE TNNI3K-RELATED"/>
    <property type="match status" value="1"/>
</dbReference>
<comment type="caution">
    <text evidence="3">The sequence shown here is derived from an EMBL/GenBank/DDBJ whole genome shotgun (WGS) entry which is preliminary data.</text>
</comment>
<organism evidence="3 4">
    <name type="scientific">Glomus cerebriforme</name>
    <dbReference type="NCBI Taxonomy" id="658196"/>
    <lineage>
        <taxon>Eukaryota</taxon>
        <taxon>Fungi</taxon>
        <taxon>Fungi incertae sedis</taxon>
        <taxon>Mucoromycota</taxon>
        <taxon>Glomeromycotina</taxon>
        <taxon>Glomeromycetes</taxon>
        <taxon>Glomerales</taxon>
        <taxon>Glomeraceae</taxon>
        <taxon>Glomus</taxon>
    </lineage>
</organism>
<evidence type="ECO:0000259" key="2">
    <source>
        <dbReference type="PROSITE" id="PS50011"/>
    </source>
</evidence>
<feature type="domain" description="Protein kinase" evidence="2">
    <location>
        <begin position="137"/>
        <end position="414"/>
    </location>
</feature>
<dbReference type="InterPro" id="IPR000719">
    <property type="entry name" value="Prot_kinase_dom"/>
</dbReference>
<dbReference type="GO" id="GO:0004674">
    <property type="term" value="F:protein serine/threonine kinase activity"/>
    <property type="evidence" value="ECO:0007669"/>
    <property type="project" value="TreeGrafter"/>
</dbReference>
<dbReference type="InterPro" id="IPR011009">
    <property type="entry name" value="Kinase-like_dom_sf"/>
</dbReference>
<keyword evidence="3" id="KW-0418">Kinase</keyword>
<keyword evidence="3" id="KW-0808">Transferase</keyword>
<keyword evidence="4" id="KW-1185">Reference proteome</keyword>
<accession>A0A397SQ45</accession>
<name>A0A397SQ45_9GLOM</name>
<dbReference type="EMBL" id="QKYT01000291">
    <property type="protein sequence ID" value="RIA87822.1"/>
    <property type="molecule type" value="Genomic_DNA"/>
</dbReference>
<evidence type="ECO:0000313" key="4">
    <source>
        <dbReference type="Proteomes" id="UP000265703"/>
    </source>
</evidence>
<dbReference type="Proteomes" id="UP000265703">
    <property type="component" value="Unassembled WGS sequence"/>
</dbReference>
<dbReference type="PROSITE" id="PS50011">
    <property type="entry name" value="PROTEIN_KINASE_DOM"/>
    <property type="match status" value="1"/>
</dbReference>
<dbReference type="Gene3D" id="1.10.510.10">
    <property type="entry name" value="Transferase(Phosphotransferase) domain 1"/>
    <property type="match status" value="1"/>
</dbReference>
<feature type="region of interest" description="Disordered" evidence="1">
    <location>
        <begin position="443"/>
        <end position="473"/>
    </location>
</feature>
<evidence type="ECO:0000313" key="3">
    <source>
        <dbReference type="EMBL" id="RIA87822.1"/>
    </source>
</evidence>
<sequence>MSAIRNELVIAANQRAIALMDYDIHNDVDKRQEFIQQTILSDKSLTNDEKSEAIRITNKKYDRYKIRYNEGKKRICENCQEECLATLYCEYCIKNYLKSNFLNWTSGNNDIDDLIQKCQMEFLSPYKIVEWIPYSNLQNIKYLTKGGFSEIYTADWIGGEYYEWNSNELQLKRYGTNKVILKILDNVENANRSWFDEAKYHLIIFNKWGDIVQCYGLSQDPSNGNYMLVMKQLDINLGEYLQHNHNQLTWNERIKIIAEIIQGLNRIHNENAIHRDLHSGNILYSQYKNYWYISDLGFCGPADKPLGSIYGNLPYIAPEVIVGKRYTFASDVYSIAMLMWEISSGQPPFANYENDYNLAMNIVNGMRPKIVSGTPLKYKELVEQCWDSDPTKRPDINTLYFEIRKINKLCHEQQSYTNTNINNIQSNVIRNFNSKIYDFKDLPEPRNATKDEYNNPNLHSEDQNKLEIPEGNG</sequence>
<protein>
    <submittedName>
        <fullName evidence="3">Kinase-like domain-containing protein</fullName>
    </submittedName>
</protein>